<feature type="transmembrane region" description="Helical" evidence="9">
    <location>
        <begin position="21"/>
        <end position="38"/>
    </location>
</feature>
<reference evidence="10 11" key="1">
    <citation type="submission" date="2018-09" db="EMBL/GenBank/DDBJ databases">
        <title>Genomic Encyclopedia of Type Strains, Phase III (KMG-III): the genomes of soil and plant-associated and newly described type strains.</title>
        <authorList>
            <person name="Whitman W."/>
        </authorList>
    </citation>
    <scope>NUCLEOTIDE SEQUENCE [LARGE SCALE GENOMIC DNA]</scope>
    <source>
        <strain evidence="10 11">CECT 7938</strain>
    </source>
</reference>
<proteinExistence type="inferred from homology"/>
<protein>
    <submittedName>
        <fullName evidence="10">Putative membrane protein</fullName>
    </submittedName>
</protein>
<dbReference type="AlphaFoldDB" id="A0A420BKQ3"/>
<keyword evidence="4 9" id="KW-0812">Transmembrane</keyword>
<keyword evidence="6" id="KW-0406">Ion transport</keyword>
<evidence type="ECO:0000256" key="7">
    <source>
        <dbReference type="ARBA" id="ARBA00023136"/>
    </source>
</evidence>
<evidence type="ECO:0000256" key="4">
    <source>
        <dbReference type="ARBA" id="ARBA00022692"/>
    </source>
</evidence>
<evidence type="ECO:0000256" key="9">
    <source>
        <dbReference type="SAM" id="Phobius"/>
    </source>
</evidence>
<evidence type="ECO:0000256" key="1">
    <source>
        <dbReference type="ARBA" id="ARBA00004651"/>
    </source>
</evidence>
<keyword evidence="3" id="KW-1003">Cell membrane</keyword>
<accession>A0A420BKQ3</accession>
<dbReference type="PANTHER" id="PTHR33281">
    <property type="entry name" value="UPF0187 PROTEIN YNEE"/>
    <property type="match status" value="1"/>
</dbReference>
<keyword evidence="11" id="KW-1185">Reference proteome</keyword>
<evidence type="ECO:0000313" key="10">
    <source>
        <dbReference type="EMBL" id="RKE57371.1"/>
    </source>
</evidence>
<evidence type="ECO:0000313" key="11">
    <source>
        <dbReference type="Proteomes" id="UP000286246"/>
    </source>
</evidence>
<sequence>MHTGRRYSPQEFFKWTFRDTLWILLIATVPTALYYFGWHFLALPWQPLALLGTGLAFIVGFKNNASYGRIWEARQIYGSVINDSRNFAFLVRDTAGGKQSPIVKQLFYRHFAWLTALRYQLREPRNWENTSRKSNQEFLRTHYRIPEWDGKLEEVLGSYLEEKELTYILSKKNRATQLLALQSEQVAVLKKEGHINDIQWLELQQGIIRLIDDQGKAERIKNFPYPRNFASVTTYLMFVFILLLPFGLLREYDKLGEGTFLEGYSIWLNVLFSTIVAWAFHVLDTIGESSVNPFEGSANDIPITQISRMIEIDMRDMLDETSLPQPIVAENNILM</sequence>
<name>A0A420BKQ3_SPHD1</name>
<dbReference type="PANTHER" id="PTHR33281:SF19">
    <property type="entry name" value="VOLTAGE-DEPENDENT ANION CHANNEL-FORMING PROTEIN YNEE"/>
    <property type="match status" value="1"/>
</dbReference>
<evidence type="ECO:0000256" key="5">
    <source>
        <dbReference type="ARBA" id="ARBA00022989"/>
    </source>
</evidence>
<dbReference type="EMBL" id="RAPY01000001">
    <property type="protein sequence ID" value="RKE57371.1"/>
    <property type="molecule type" value="Genomic_DNA"/>
</dbReference>
<evidence type="ECO:0000256" key="2">
    <source>
        <dbReference type="ARBA" id="ARBA00022448"/>
    </source>
</evidence>
<evidence type="ECO:0000256" key="8">
    <source>
        <dbReference type="ARBA" id="ARBA00034708"/>
    </source>
</evidence>
<dbReference type="Proteomes" id="UP000286246">
    <property type="component" value="Unassembled WGS sequence"/>
</dbReference>
<comment type="similarity">
    <text evidence="8">Belongs to the anion channel-forming bestrophin (TC 1.A.46) family.</text>
</comment>
<feature type="transmembrane region" description="Helical" evidence="9">
    <location>
        <begin position="229"/>
        <end position="249"/>
    </location>
</feature>
<gene>
    <name evidence="10" type="ORF">DFQ12_2259</name>
</gene>
<comment type="caution">
    <text evidence="10">The sequence shown here is derived from an EMBL/GenBank/DDBJ whole genome shotgun (WGS) entry which is preliminary data.</text>
</comment>
<feature type="transmembrane region" description="Helical" evidence="9">
    <location>
        <begin position="44"/>
        <end position="61"/>
    </location>
</feature>
<dbReference type="GO" id="GO:0005886">
    <property type="term" value="C:plasma membrane"/>
    <property type="evidence" value="ECO:0007669"/>
    <property type="project" value="UniProtKB-SubCell"/>
</dbReference>
<comment type="subcellular location">
    <subcellularLocation>
        <location evidence="1">Cell membrane</location>
        <topology evidence="1">Multi-pass membrane protein</topology>
    </subcellularLocation>
</comment>
<dbReference type="OrthoDB" id="445589at2"/>
<keyword evidence="7 9" id="KW-0472">Membrane</keyword>
<organism evidence="10 11">
    <name type="scientific">Sphingobacterium detergens</name>
    <dbReference type="NCBI Taxonomy" id="1145106"/>
    <lineage>
        <taxon>Bacteria</taxon>
        <taxon>Pseudomonadati</taxon>
        <taxon>Bacteroidota</taxon>
        <taxon>Sphingobacteriia</taxon>
        <taxon>Sphingobacteriales</taxon>
        <taxon>Sphingobacteriaceae</taxon>
        <taxon>Sphingobacterium</taxon>
    </lineage>
</organism>
<dbReference type="GO" id="GO:0005254">
    <property type="term" value="F:chloride channel activity"/>
    <property type="evidence" value="ECO:0007669"/>
    <property type="project" value="InterPro"/>
</dbReference>
<evidence type="ECO:0000256" key="3">
    <source>
        <dbReference type="ARBA" id="ARBA00022475"/>
    </source>
</evidence>
<keyword evidence="5 9" id="KW-1133">Transmembrane helix</keyword>
<dbReference type="Pfam" id="PF25539">
    <property type="entry name" value="Bestrophin_2"/>
    <property type="match status" value="1"/>
</dbReference>
<feature type="transmembrane region" description="Helical" evidence="9">
    <location>
        <begin position="264"/>
        <end position="283"/>
    </location>
</feature>
<keyword evidence="2" id="KW-0813">Transport</keyword>
<dbReference type="RefSeq" id="WP_120258936.1">
    <property type="nucleotide sequence ID" value="NZ_RAPY01000001.1"/>
</dbReference>
<dbReference type="InterPro" id="IPR044669">
    <property type="entry name" value="YneE/VCCN1/2-like"/>
</dbReference>
<evidence type="ECO:0000256" key="6">
    <source>
        <dbReference type="ARBA" id="ARBA00023065"/>
    </source>
</evidence>